<dbReference type="Proteomes" id="UP000636709">
    <property type="component" value="Unassembled WGS sequence"/>
</dbReference>
<evidence type="ECO:0000256" key="9">
    <source>
        <dbReference type="ARBA" id="ARBA00023211"/>
    </source>
</evidence>
<evidence type="ECO:0000259" key="13">
    <source>
        <dbReference type="PROSITE" id="PS51746"/>
    </source>
</evidence>
<keyword evidence="9" id="KW-0464">Manganese</keyword>
<protein>
    <recommendedName>
        <fullName evidence="4">protein-serine/threonine phosphatase</fullName>
        <ecNumber evidence="4">3.1.3.16</ecNumber>
    </recommendedName>
</protein>
<dbReference type="AlphaFoldDB" id="A0A835F3S0"/>
<dbReference type="GO" id="GO:0046872">
    <property type="term" value="F:metal ion binding"/>
    <property type="evidence" value="ECO:0007669"/>
    <property type="project" value="UniProtKB-KW"/>
</dbReference>
<dbReference type="Pfam" id="PF00481">
    <property type="entry name" value="PP2C"/>
    <property type="match status" value="1"/>
</dbReference>
<sequence>MAAAAAICVEDEAACAAAECAGIEKLDLAGGGGGGVAEAKVGGGKRSVYLMDCAPVWGIASTRGRSAEMEDACAAAPRFADVPVRLLASRRDLDGLGLDADALRLPAHLFGVFDGHGGAEVANYCRERLQVLLSQELRRLGEDLKEVGEVDMKEHWDELFSKCFQRLDDEVSGRVSRLVGGVQEPRTVAPENVGSTAVVAVVCSSHLVIANCGDSRVVLCRGKEPAAWSTDHKPDRKDERARIEALGGKVIQWNGYRVSGILAMSRSIGKYIYYSTCPNFVLPANLNLETLVAGDRYLKPFVIPKPEVTVIPRAKDDDCLILASDGLWDVVSNEEACKVARRQIQLWHKNNGATASLCDEGDESTDPAAQSAADYLMRLALKKGTEDNITVIVVDLKPRKKLKNNS</sequence>
<dbReference type="InterPro" id="IPR000222">
    <property type="entry name" value="PP2C_BS"/>
</dbReference>
<comment type="cofactor">
    <cofactor evidence="2">
        <name>Mg(2+)</name>
        <dbReference type="ChEBI" id="CHEBI:18420"/>
    </cofactor>
</comment>
<gene>
    <name evidence="14" type="ORF">HU200_019002</name>
</gene>
<evidence type="ECO:0000313" key="14">
    <source>
        <dbReference type="EMBL" id="KAF8727397.1"/>
    </source>
</evidence>
<keyword evidence="5" id="KW-0479">Metal-binding</keyword>
<keyword evidence="6 12" id="KW-0378">Hydrolase</keyword>
<dbReference type="PROSITE" id="PS01032">
    <property type="entry name" value="PPM_1"/>
    <property type="match status" value="1"/>
</dbReference>
<dbReference type="SMART" id="SM00332">
    <property type="entry name" value="PP2Cc"/>
    <property type="match status" value="1"/>
</dbReference>
<comment type="caution">
    <text evidence="14">The sequence shown here is derived from an EMBL/GenBank/DDBJ whole genome shotgun (WGS) entry which is preliminary data.</text>
</comment>
<dbReference type="EMBL" id="JACEFO010001644">
    <property type="protein sequence ID" value="KAF8727397.1"/>
    <property type="molecule type" value="Genomic_DNA"/>
</dbReference>
<evidence type="ECO:0000256" key="12">
    <source>
        <dbReference type="RuleBase" id="RU003465"/>
    </source>
</evidence>
<dbReference type="FunFam" id="3.60.40.10:FF:000291">
    <property type="entry name" value="Protein phosphatase 2C 50"/>
    <property type="match status" value="2"/>
</dbReference>
<dbReference type="GO" id="GO:0004722">
    <property type="term" value="F:protein serine/threonine phosphatase activity"/>
    <property type="evidence" value="ECO:0007669"/>
    <property type="project" value="UniProtKB-EC"/>
</dbReference>
<accession>A0A835F3S0</accession>
<comment type="similarity">
    <text evidence="3 12">Belongs to the PP2C family.</text>
</comment>
<evidence type="ECO:0000256" key="11">
    <source>
        <dbReference type="ARBA" id="ARBA00048336"/>
    </source>
</evidence>
<dbReference type="PANTHER" id="PTHR47992">
    <property type="entry name" value="PROTEIN PHOSPHATASE"/>
    <property type="match status" value="1"/>
</dbReference>
<dbReference type="EC" id="3.1.3.16" evidence="4"/>
<dbReference type="InterPro" id="IPR015655">
    <property type="entry name" value="PP2C"/>
</dbReference>
<comment type="cofactor">
    <cofactor evidence="1">
        <name>Mn(2+)</name>
        <dbReference type="ChEBI" id="CHEBI:29035"/>
    </cofactor>
</comment>
<comment type="catalytic activity">
    <reaction evidence="10">
        <text>O-phospho-L-seryl-[protein] + H2O = L-seryl-[protein] + phosphate</text>
        <dbReference type="Rhea" id="RHEA:20629"/>
        <dbReference type="Rhea" id="RHEA-COMP:9863"/>
        <dbReference type="Rhea" id="RHEA-COMP:11604"/>
        <dbReference type="ChEBI" id="CHEBI:15377"/>
        <dbReference type="ChEBI" id="CHEBI:29999"/>
        <dbReference type="ChEBI" id="CHEBI:43474"/>
        <dbReference type="ChEBI" id="CHEBI:83421"/>
        <dbReference type="EC" id="3.1.3.16"/>
    </reaction>
</comment>
<evidence type="ECO:0000256" key="8">
    <source>
        <dbReference type="ARBA" id="ARBA00022912"/>
    </source>
</evidence>
<dbReference type="CDD" id="cd00143">
    <property type="entry name" value="PP2Cc"/>
    <property type="match status" value="1"/>
</dbReference>
<dbReference type="PROSITE" id="PS51746">
    <property type="entry name" value="PPM_2"/>
    <property type="match status" value="1"/>
</dbReference>
<keyword evidence="7" id="KW-0460">Magnesium</keyword>
<evidence type="ECO:0000256" key="1">
    <source>
        <dbReference type="ARBA" id="ARBA00001936"/>
    </source>
</evidence>
<reference evidence="14" key="1">
    <citation type="submission" date="2020-07" db="EMBL/GenBank/DDBJ databases">
        <title>Genome sequence and genetic diversity analysis of an under-domesticated orphan crop, white fonio (Digitaria exilis).</title>
        <authorList>
            <person name="Bennetzen J.L."/>
            <person name="Chen S."/>
            <person name="Ma X."/>
            <person name="Wang X."/>
            <person name="Yssel A.E.J."/>
            <person name="Chaluvadi S.R."/>
            <person name="Johnson M."/>
            <person name="Gangashetty P."/>
            <person name="Hamidou F."/>
            <person name="Sanogo M.D."/>
            <person name="Zwaenepoel A."/>
            <person name="Wallace J."/>
            <person name="Van De Peer Y."/>
            <person name="Van Deynze A."/>
        </authorList>
    </citation>
    <scope>NUCLEOTIDE SEQUENCE</scope>
    <source>
        <tissue evidence="14">Leaves</tissue>
    </source>
</reference>
<name>A0A835F3S0_9POAL</name>
<evidence type="ECO:0000256" key="2">
    <source>
        <dbReference type="ARBA" id="ARBA00001946"/>
    </source>
</evidence>
<keyword evidence="8 12" id="KW-0904">Protein phosphatase</keyword>
<evidence type="ECO:0000256" key="4">
    <source>
        <dbReference type="ARBA" id="ARBA00013081"/>
    </source>
</evidence>
<feature type="domain" description="PPM-type phosphatase" evidence="13">
    <location>
        <begin position="56"/>
        <end position="396"/>
    </location>
</feature>
<keyword evidence="15" id="KW-1185">Reference proteome</keyword>
<evidence type="ECO:0000313" key="15">
    <source>
        <dbReference type="Proteomes" id="UP000636709"/>
    </source>
</evidence>
<organism evidence="14 15">
    <name type="scientific">Digitaria exilis</name>
    <dbReference type="NCBI Taxonomy" id="1010633"/>
    <lineage>
        <taxon>Eukaryota</taxon>
        <taxon>Viridiplantae</taxon>
        <taxon>Streptophyta</taxon>
        <taxon>Embryophyta</taxon>
        <taxon>Tracheophyta</taxon>
        <taxon>Spermatophyta</taxon>
        <taxon>Magnoliopsida</taxon>
        <taxon>Liliopsida</taxon>
        <taxon>Poales</taxon>
        <taxon>Poaceae</taxon>
        <taxon>PACMAD clade</taxon>
        <taxon>Panicoideae</taxon>
        <taxon>Panicodae</taxon>
        <taxon>Paniceae</taxon>
        <taxon>Anthephorinae</taxon>
        <taxon>Digitaria</taxon>
    </lineage>
</organism>
<dbReference type="Gene3D" id="3.60.40.10">
    <property type="entry name" value="PPM-type phosphatase domain"/>
    <property type="match status" value="1"/>
</dbReference>
<evidence type="ECO:0000256" key="10">
    <source>
        <dbReference type="ARBA" id="ARBA00047761"/>
    </source>
</evidence>
<dbReference type="InterPro" id="IPR001932">
    <property type="entry name" value="PPM-type_phosphatase-like_dom"/>
</dbReference>
<dbReference type="SMART" id="SM00331">
    <property type="entry name" value="PP2C_SIG"/>
    <property type="match status" value="1"/>
</dbReference>
<proteinExistence type="inferred from homology"/>
<dbReference type="SUPFAM" id="SSF81606">
    <property type="entry name" value="PP2C-like"/>
    <property type="match status" value="1"/>
</dbReference>
<evidence type="ECO:0000256" key="3">
    <source>
        <dbReference type="ARBA" id="ARBA00006702"/>
    </source>
</evidence>
<evidence type="ECO:0000256" key="5">
    <source>
        <dbReference type="ARBA" id="ARBA00022723"/>
    </source>
</evidence>
<evidence type="ECO:0000256" key="7">
    <source>
        <dbReference type="ARBA" id="ARBA00022842"/>
    </source>
</evidence>
<dbReference type="InterPro" id="IPR036457">
    <property type="entry name" value="PPM-type-like_dom_sf"/>
</dbReference>
<comment type="catalytic activity">
    <reaction evidence="11">
        <text>O-phospho-L-threonyl-[protein] + H2O = L-threonyl-[protein] + phosphate</text>
        <dbReference type="Rhea" id="RHEA:47004"/>
        <dbReference type="Rhea" id="RHEA-COMP:11060"/>
        <dbReference type="Rhea" id="RHEA-COMP:11605"/>
        <dbReference type="ChEBI" id="CHEBI:15377"/>
        <dbReference type="ChEBI" id="CHEBI:30013"/>
        <dbReference type="ChEBI" id="CHEBI:43474"/>
        <dbReference type="ChEBI" id="CHEBI:61977"/>
        <dbReference type="EC" id="3.1.3.16"/>
    </reaction>
</comment>
<evidence type="ECO:0000256" key="6">
    <source>
        <dbReference type="ARBA" id="ARBA00022801"/>
    </source>
</evidence>
<dbReference type="OrthoDB" id="10264738at2759"/>